<proteinExistence type="predicted"/>
<protein>
    <submittedName>
        <fullName evidence="1">Uncharacterized protein</fullName>
    </submittedName>
</protein>
<dbReference type="RefSeq" id="WP_345672478.1">
    <property type="nucleotide sequence ID" value="NZ_BAABKC010000141.1"/>
</dbReference>
<dbReference type="Proteomes" id="UP001500124">
    <property type="component" value="Unassembled WGS sequence"/>
</dbReference>
<comment type="caution">
    <text evidence="1">The sequence shown here is derived from an EMBL/GenBank/DDBJ whole genome shotgun (WGS) entry which is preliminary data.</text>
</comment>
<reference evidence="2" key="1">
    <citation type="journal article" date="2019" name="Int. J. Syst. Evol. Microbiol.">
        <title>The Global Catalogue of Microorganisms (GCM) 10K type strain sequencing project: providing services to taxonomists for standard genome sequencing and annotation.</title>
        <authorList>
            <consortium name="The Broad Institute Genomics Platform"/>
            <consortium name="The Broad Institute Genome Sequencing Center for Infectious Disease"/>
            <person name="Wu L."/>
            <person name="Ma J."/>
        </authorList>
    </citation>
    <scope>NUCLEOTIDE SEQUENCE [LARGE SCALE GENOMIC DNA]</scope>
    <source>
        <strain evidence="2">JCM 18410</strain>
    </source>
</reference>
<evidence type="ECO:0000313" key="1">
    <source>
        <dbReference type="EMBL" id="GAA5081034.1"/>
    </source>
</evidence>
<evidence type="ECO:0000313" key="2">
    <source>
        <dbReference type="Proteomes" id="UP001500124"/>
    </source>
</evidence>
<organism evidence="1 2">
    <name type="scientific">Streptomyces similanensis</name>
    <dbReference type="NCBI Taxonomy" id="1274988"/>
    <lineage>
        <taxon>Bacteria</taxon>
        <taxon>Bacillati</taxon>
        <taxon>Actinomycetota</taxon>
        <taxon>Actinomycetes</taxon>
        <taxon>Kitasatosporales</taxon>
        <taxon>Streptomycetaceae</taxon>
        <taxon>Streptomyces</taxon>
    </lineage>
</organism>
<accession>A0ABP9LR62</accession>
<keyword evidence="2" id="KW-1185">Reference proteome</keyword>
<dbReference type="EMBL" id="BAABKC010000141">
    <property type="protein sequence ID" value="GAA5081034.1"/>
    <property type="molecule type" value="Genomic_DNA"/>
</dbReference>
<name>A0ABP9LR62_9ACTN</name>
<gene>
    <name evidence="1" type="ORF">GCM10023336_74640</name>
</gene>
<sequence>MSGDTYHFGDSVTVNGGRGNIGMIKNQAAPAPAEAASPELEAAVRELVALVGRLRTSVPPASARAIDDTLPDLTADPAAPPQERHRALMAVAGIAATVGAVGQPVIEAVNRVLELLG</sequence>